<name>U4LD94_PYROM</name>
<feature type="compositionally biased region" description="Polar residues" evidence="1">
    <location>
        <begin position="71"/>
        <end position="87"/>
    </location>
</feature>
<reference evidence="2 3" key="1">
    <citation type="journal article" date="2013" name="PLoS Genet.">
        <title>The genome and development-dependent transcriptomes of Pyronema confluens: a window into fungal evolution.</title>
        <authorList>
            <person name="Traeger S."/>
            <person name="Altegoer F."/>
            <person name="Freitag M."/>
            <person name="Gabaldon T."/>
            <person name="Kempken F."/>
            <person name="Kumar A."/>
            <person name="Marcet-Houben M."/>
            <person name="Poggeler S."/>
            <person name="Stajich J.E."/>
            <person name="Nowrousian M."/>
        </authorList>
    </citation>
    <scope>NUCLEOTIDE SEQUENCE [LARGE SCALE GENOMIC DNA]</scope>
    <source>
        <strain evidence="3">CBS 100304</strain>
        <tissue evidence="2">Vegetative mycelium</tissue>
    </source>
</reference>
<gene>
    <name evidence="2" type="ORF">PCON_12085</name>
</gene>
<feature type="region of interest" description="Disordered" evidence="1">
    <location>
        <begin position="68"/>
        <end position="135"/>
    </location>
</feature>
<feature type="region of interest" description="Disordered" evidence="1">
    <location>
        <begin position="1"/>
        <end position="50"/>
    </location>
</feature>
<accession>U4LD94</accession>
<evidence type="ECO:0000313" key="3">
    <source>
        <dbReference type="Proteomes" id="UP000018144"/>
    </source>
</evidence>
<dbReference type="AlphaFoldDB" id="U4LD94"/>
<sequence>MGTTFDKPTPALPPPEDNSLQTIPEKVQETTGNYPKYDSYENSYYDRPTHSMQQHNSYYEEQPQYYAPPRINTSEAPMPSSTLSPTSGKPRIIRPLDIYKSHQDMGVQLGSEQNSPISTSDAIEQRSAPHTPSSG</sequence>
<keyword evidence="3" id="KW-1185">Reference proteome</keyword>
<dbReference type="EMBL" id="HF935709">
    <property type="protein sequence ID" value="CCX12491.1"/>
    <property type="molecule type" value="Genomic_DNA"/>
</dbReference>
<organism evidence="2 3">
    <name type="scientific">Pyronema omphalodes (strain CBS 100304)</name>
    <name type="common">Pyronema confluens</name>
    <dbReference type="NCBI Taxonomy" id="1076935"/>
    <lineage>
        <taxon>Eukaryota</taxon>
        <taxon>Fungi</taxon>
        <taxon>Dikarya</taxon>
        <taxon>Ascomycota</taxon>
        <taxon>Pezizomycotina</taxon>
        <taxon>Pezizomycetes</taxon>
        <taxon>Pezizales</taxon>
        <taxon>Pyronemataceae</taxon>
        <taxon>Pyronema</taxon>
    </lineage>
</organism>
<evidence type="ECO:0000256" key="1">
    <source>
        <dbReference type="SAM" id="MobiDB-lite"/>
    </source>
</evidence>
<evidence type="ECO:0000313" key="2">
    <source>
        <dbReference type="EMBL" id="CCX12491.1"/>
    </source>
</evidence>
<dbReference type="Proteomes" id="UP000018144">
    <property type="component" value="Unassembled WGS sequence"/>
</dbReference>
<feature type="compositionally biased region" description="Polar residues" evidence="1">
    <location>
        <begin position="110"/>
        <end position="135"/>
    </location>
</feature>
<protein>
    <submittedName>
        <fullName evidence="2">Uncharacterized protein</fullName>
    </submittedName>
</protein>
<proteinExistence type="predicted"/>